<name>A0AC59Z091_RANTA</name>
<protein>
    <submittedName>
        <fullName evidence="1">Uncharacterized protein</fullName>
    </submittedName>
</protein>
<organism evidence="1 2">
    <name type="scientific">Rangifer tarandus platyrhynchus</name>
    <name type="common">Svalbard reindeer</name>
    <dbReference type="NCBI Taxonomy" id="3082113"/>
    <lineage>
        <taxon>Eukaryota</taxon>
        <taxon>Metazoa</taxon>
        <taxon>Chordata</taxon>
        <taxon>Craniata</taxon>
        <taxon>Vertebrata</taxon>
        <taxon>Euteleostomi</taxon>
        <taxon>Mammalia</taxon>
        <taxon>Eutheria</taxon>
        <taxon>Laurasiatheria</taxon>
        <taxon>Artiodactyla</taxon>
        <taxon>Ruminantia</taxon>
        <taxon>Pecora</taxon>
        <taxon>Cervidae</taxon>
        <taxon>Odocoileinae</taxon>
        <taxon>Rangifer</taxon>
    </lineage>
</organism>
<accession>A0AC59Z091</accession>
<dbReference type="EMBL" id="OX596105">
    <property type="protein sequence ID" value="CAN0122508.1"/>
    <property type="molecule type" value="Genomic_DNA"/>
</dbReference>
<reference evidence="1" key="2">
    <citation type="submission" date="2025-03" db="EMBL/GenBank/DDBJ databases">
        <authorList>
            <consortium name="ELIXIR-Norway"/>
            <consortium name="Elixir Norway"/>
        </authorList>
    </citation>
    <scope>NUCLEOTIDE SEQUENCE</scope>
</reference>
<evidence type="ECO:0000313" key="1">
    <source>
        <dbReference type="EMBL" id="CAN0122508.1"/>
    </source>
</evidence>
<proteinExistence type="predicted"/>
<evidence type="ECO:0000313" key="2">
    <source>
        <dbReference type="Proteomes" id="UP001162501"/>
    </source>
</evidence>
<sequence length="151" mass="16993">MKHHNSKASILQCSVFFVVQLSHLYITTRKTMALTIWTFVSKEMSLFFNMLSRFVTVFLPRSKCLNFEAEVTILSDLYTLLCTKDLPCSSVGKESVYSAGDPRSIPGLGRSPGEGNGNPFQYSCLENLMDCSLPARLLCPWNHKSQTRLSD</sequence>
<dbReference type="Proteomes" id="UP001162501">
    <property type="component" value="Chromosome 21"/>
</dbReference>
<gene>
    <name evidence="1" type="ORF">MRATA1EN22A_LOCUS12379</name>
</gene>
<reference evidence="1" key="1">
    <citation type="submission" date="2023-05" db="EMBL/GenBank/DDBJ databases">
        <authorList>
            <consortium name="ELIXIR-Norway"/>
        </authorList>
    </citation>
    <scope>NUCLEOTIDE SEQUENCE</scope>
</reference>